<evidence type="ECO:0000256" key="6">
    <source>
        <dbReference type="ARBA" id="ARBA00023136"/>
    </source>
</evidence>
<name>A0ABX1RQI8_9PSEU</name>
<dbReference type="NCBIfam" id="NF038066">
    <property type="entry name" value="MptB"/>
    <property type="match status" value="1"/>
</dbReference>
<keyword evidence="3" id="KW-0808">Transferase</keyword>
<comment type="similarity">
    <text evidence="7">Belongs to the MptA/B family.</text>
</comment>
<keyword evidence="4 9" id="KW-0812">Transmembrane</keyword>
<dbReference type="EMBL" id="JAAXKY010000171">
    <property type="protein sequence ID" value="NMH81784.1"/>
    <property type="molecule type" value="Genomic_DNA"/>
</dbReference>
<dbReference type="Proteomes" id="UP001296706">
    <property type="component" value="Unassembled WGS sequence"/>
</dbReference>
<accession>A0ABX1RQI8</accession>
<feature type="transmembrane region" description="Helical" evidence="9">
    <location>
        <begin position="457"/>
        <end position="482"/>
    </location>
</feature>
<comment type="subcellular location">
    <subcellularLocation>
        <location evidence="1">Membrane</location>
        <topology evidence="1">Multi-pass membrane protein</topology>
    </subcellularLocation>
</comment>
<protein>
    <submittedName>
        <fullName evidence="10">Polyprenol phosphomannose-dependent alpha 1,6 mannosyltransferase MptB</fullName>
    </submittedName>
</protein>
<feature type="compositionally biased region" description="Low complexity" evidence="8">
    <location>
        <begin position="17"/>
        <end position="41"/>
    </location>
</feature>
<gene>
    <name evidence="10" type="primary">mptB</name>
    <name evidence="10" type="ORF">HF577_32430</name>
</gene>
<feature type="transmembrane region" description="Helical" evidence="9">
    <location>
        <begin position="420"/>
        <end position="437"/>
    </location>
</feature>
<reference evidence="10 11" key="1">
    <citation type="submission" date="2020-04" db="EMBL/GenBank/DDBJ databases">
        <authorList>
            <person name="Klaysubun C."/>
            <person name="Duangmal K."/>
            <person name="Lipun K."/>
        </authorList>
    </citation>
    <scope>NUCLEOTIDE SEQUENCE [LARGE SCALE GENOMIC DNA]</scope>
    <source>
        <strain evidence="10 11">JCM 11839</strain>
    </source>
</reference>
<evidence type="ECO:0000313" key="10">
    <source>
        <dbReference type="EMBL" id="NMH81784.1"/>
    </source>
</evidence>
<evidence type="ECO:0000256" key="5">
    <source>
        <dbReference type="ARBA" id="ARBA00022989"/>
    </source>
</evidence>
<sequence length="587" mass="60623">MDRVMKPPSSVDGSTLPEALPGAAPAERASAPVAAPADGRPAPGGGPADLAPPEHDAAPASGSSWRARFGNPPRRPLLLGLAASLMMVLGGFGAGGVLVRDPLLTNSALGFWRYGHGRELATVLIYAGVALMLWAWVQLGRDVLARRVGGRAVLTTAAVWTAPMLLAPPLFTRDIFSYLAQGGLALAGLDPYAVGPDAMPGIFTDNVHYFWQDTPAPYGPLFILLAKGVAWATGNNIILGVILMRLALLPGLLLLIWALPELTRRLGGRVPVALWIAVANPVMVIHMVGGGHNDLLVVGLLAAGALVALRGSSAGGIALVTGAMAVKASAAVALPFLVLVWAARLPGSRRARILKATAAGLGVFVVVFALCTLAAQVSLGWLPALSAPSMIVNWMSFPTGVGEFAHTLVGLVANVPKQPFINVARVIGAGVLLWIAVRQWWAARDGGPDAVHRAGIVLLAVAVLSPATLPWYVSWGMALLAMVRWSPRGMAWVVFISLMLVIVYYPNGEDALYNWGYLAVCALVAALAAVSLLHPDPLRLAAGARARRPASAVPAPVTAPARAPAAVPASAAPTAAVPAPGAESGTG</sequence>
<feature type="region of interest" description="Disordered" evidence="8">
    <location>
        <begin position="1"/>
        <end position="68"/>
    </location>
</feature>
<feature type="transmembrane region" description="Helical" evidence="9">
    <location>
        <begin position="237"/>
        <end position="258"/>
    </location>
</feature>
<feature type="transmembrane region" description="Helical" evidence="9">
    <location>
        <begin position="317"/>
        <end position="341"/>
    </location>
</feature>
<comment type="caution">
    <text evidence="10">The sequence shown here is derived from an EMBL/GenBank/DDBJ whole genome shotgun (WGS) entry which is preliminary data.</text>
</comment>
<organism evidence="10 11">
    <name type="scientific">Pseudonocardia xinjiangensis</name>
    <dbReference type="NCBI Taxonomy" id="75289"/>
    <lineage>
        <taxon>Bacteria</taxon>
        <taxon>Bacillati</taxon>
        <taxon>Actinomycetota</taxon>
        <taxon>Actinomycetes</taxon>
        <taxon>Pseudonocardiales</taxon>
        <taxon>Pseudonocardiaceae</taxon>
        <taxon>Pseudonocardia</taxon>
    </lineage>
</organism>
<feature type="transmembrane region" description="Helical" evidence="9">
    <location>
        <begin position="512"/>
        <end position="533"/>
    </location>
</feature>
<dbReference type="Pfam" id="PF26314">
    <property type="entry name" value="MptA_B_family"/>
    <property type="match status" value="1"/>
</dbReference>
<feature type="transmembrane region" description="Helical" evidence="9">
    <location>
        <begin position="391"/>
        <end position="413"/>
    </location>
</feature>
<keyword evidence="11" id="KW-1185">Reference proteome</keyword>
<dbReference type="GO" id="GO:0016757">
    <property type="term" value="F:glycosyltransferase activity"/>
    <property type="evidence" value="ECO:0007669"/>
    <property type="project" value="UniProtKB-KW"/>
</dbReference>
<evidence type="ECO:0000256" key="1">
    <source>
        <dbReference type="ARBA" id="ARBA00004141"/>
    </source>
</evidence>
<feature type="transmembrane region" description="Helical" evidence="9">
    <location>
        <begin position="270"/>
        <end position="288"/>
    </location>
</feature>
<dbReference type="InterPro" id="IPR049829">
    <property type="entry name" value="MptA/B-like"/>
</dbReference>
<evidence type="ECO:0000256" key="3">
    <source>
        <dbReference type="ARBA" id="ARBA00022679"/>
    </source>
</evidence>
<keyword evidence="6 9" id="KW-0472">Membrane</keyword>
<evidence type="ECO:0000256" key="8">
    <source>
        <dbReference type="SAM" id="MobiDB-lite"/>
    </source>
</evidence>
<evidence type="ECO:0000313" key="11">
    <source>
        <dbReference type="Proteomes" id="UP001296706"/>
    </source>
</evidence>
<proteinExistence type="inferred from homology"/>
<keyword evidence="2 10" id="KW-0328">Glycosyltransferase</keyword>
<evidence type="ECO:0000256" key="2">
    <source>
        <dbReference type="ARBA" id="ARBA00022676"/>
    </source>
</evidence>
<evidence type="ECO:0000256" key="7">
    <source>
        <dbReference type="ARBA" id="ARBA00043987"/>
    </source>
</evidence>
<evidence type="ECO:0000256" key="9">
    <source>
        <dbReference type="SAM" id="Phobius"/>
    </source>
</evidence>
<feature type="transmembrane region" description="Helical" evidence="9">
    <location>
        <begin position="120"/>
        <end position="137"/>
    </location>
</feature>
<feature type="transmembrane region" description="Helical" evidence="9">
    <location>
        <begin position="353"/>
        <end position="379"/>
    </location>
</feature>
<keyword evidence="5 9" id="KW-1133">Transmembrane helix</keyword>
<evidence type="ECO:0000256" key="4">
    <source>
        <dbReference type="ARBA" id="ARBA00022692"/>
    </source>
</evidence>
<feature type="transmembrane region" description="Helical" evidence="9">
    <location>
        <begin position="77"/>
        <end position="100"/>
    </location>
</feature>
<feature type="transmembrane region" description="Helical" evidence="9">
    <location>
        <begin position="489"/>
        <end position="506"/>
    </location>
</feature>